<reference evidence="2" key="1">
    <citation type="submission" date="2021-02" db="EMBL/GenBank/DDBJ databases">
        <authorList>
            <person name="Nowell W R."/>
        </authorList>
    </citation>
    <scope>NUCLEOTIDE SEQUENCE</scope>
</reference>
<gene>
    <name evidence="2" type="ORF">EDS130_LOCUS24071</name>
</gene>
<name>A0A814UR97_ADIRI</name>
<accession>A0A814UR97</accession>
<feature type="transmembrane region" description="Helical" evidence="1">
    <location>
        <begin position="9"/>
        <end position="28"/>
    </location>
</feature>
<dbReference type="EMBL" id="CAJNOJ010000134">
    <property type="protein sequence ID" value="CAF1177820.1"/>
    <property type="molecule type" value="Genomic_DNA"/>
</dbReference>
<dbReference type="Proteomes" id="UP000663852">
    <property type="component" value="Unassembled WGS sequence"/>
</dbReference>
<dbReference type="OrthoDB" id="9996041at2759"/>
<proteinExistence type="predicted"/>
<sequence length="89" mass="9956">MSSCIDNNCVLYLLIVVLCLNVIVINSIEIRVENRGAYVARILVRYQTSKNEEKMSNSGSLTSFQSKNVVIENNAKSIEIDIQIMGNNC</sequence>
<dbReference type="AlphaFoldDB" id="A0A814UR97"/>
<evidence type="ECO:0000313" key="3">
    <source>
        <dbReference type="Proteomes" id="UP000663852"/>
    </source>
</evidence>
<evidence type="ECO:0000313" key="2">
    <source>
        <dbReference type="EMBL" id="CAF1177820.1"/>
    </source>
</evidence>
<keyword evidence="1" id="KW-0812">Transmembrane</keyword>
<organism evidence="2 3">
    <name type="scientific">Adineta ricciae</name>
    <name type="common">Rotifer</name>
    <dbReference type="NCBI Taxonomy" id="249248"/>
    <lineage>
        <taxon>Eukaryota</taxon>
        <taxon>Metazoa</taxon>
        <taxon>Spiralia</taxon>
        <taxon>Gnathifera</taxon>
        <taxon>Rotifera</taxon>
        <taxon>Eurotatoria</taxon>
        <taxon>Bdelloidea</taxon>
        <taxon>Adinetida</taxon>
        <taxon>Adinetidae</taxon>
        <taxon>Adineta</taxon>
    </lineage>
</organism>
<keyword evidence="1" id="KW-0472">Membrane</keyword>
<keyword evidence="1" id="KW-1133">Transmembrane helix</keyword>
<comment type="caution">
    <text evidence="2">The sequence shown here is derived from an EMBL/GenBank/DDBJ whole genome shotgun (WGS) entry which is preliminary data.</text>
</comment>
<protein>
    <submittedName>
        <fullName evidence="2">Uncharacterized protein</fullName>
    </submittedName>
</protein>
<evidence type="ECO:0000256" key="1">
    <source>
        <dbReference type="SAM" id="Phobius"/>
    </source>
</evidence>